<evidence type="ECO:0000313" key="8">
    <source>
        <dbReference type="Proteomes" id="UP000004925"/>
    </source>
</evidence>
<evidence type="ECO:0008006" key="9">
    <source>
        <dbReference type="Google" id="ProtNLM"/>
    </source>
</evidence>
<evidence type="ECO:0000256" key="1">
    <source>
        <dbReference type="ARBA" id="ARBA00004651"/>
    </source>
</evidence>
<proteinExistence type="predicted"/>
<keyword evidence="2" id="KW-1003">Cell membrane</keyword>
<dbReference type="RefSeq" id="WP_005887878.1">
    <property type="nucleotide sequence ID" value="NZ_KQ235737.1"/>
</dbReference>
<dbReference type="eggNOG" id="COG1380">
    <property type="taxonomic scope" value="Bacteria"/>
</dbReference>
<dbReference type="InterPro" id="IPR005538">
    <property type="entry name" value="LrgA/CidA"/>
</dbReference>
<evidence type="ECO:0000256" key="3">
    <source>
        <dbReference type="ARBA" id="ARBA00022692"/>
    </source>
</evidence>
<accession>A0A0M1VV14</accession>
<keyword evidence="3 6" id="KW-0812">Transmembrane</keyword>
<keyword evidence="5 6" id="KW-0472">Membrane</keyword>
<dbReference type="HOGENOM" id="CLU_113736_2_2_0"/>
<reference evidence="7 8" key="1">
    <citation type="submission" date="2011-10" db="EMBL/GenBank/DDBJ databases">
        <title>The Genome Sequence of Fusobacterium sp. 4_1_13.</title>
        <authorList>
            <consortium name="The Broad Institute Genome Sequencing Platform"/>
            <person name="Earl A."/>
            <person name="Ward D."/>
            <person name="Feldgarden M."/>
            <person name="Gevers D."/>
            <person name="Strauss J."/>
            <person name="Ambrose C."/>
            <person name="Allen-Vercoe E."/>
            <person name="Young S.K."/>
            <person name="Zeng Q."/>
            <person name="Gargeya S."/>
            <person name="Fitzgerald M."/>
            <person name="Haas B."/>
            <person name="Abouelleil A."/>
            <person name="Alvarado L."/>
            <person name="Arachchi H.M."/>
            <person name="Berlin A."/>
            <person name="Brown A."/>
            <person name="Chapman S.B."/>
            <person name="Chen Z."/>
            <person name="Dunbar C."/>
            <person name="Freedman E."/>
            <person name="Gearin G."/>
            <person name="Goldberg J."/>
            <person name="Griggs A."/>
            <person name="Gujja S."/>
            <person name="Heiman D."/>
            <person name="Howarth C."/>
            <person name="Larson L."/>
            <person name="Lui A."/>
            <person name="MacDonald P.J."/>
            <person name="Montmayeur A."/>
            <person name="Murphy C."/>
            <person name="Neiman D."/>
            <person name="Pearson M."/>
            <person name="Priest M."/>
            <person name="Roberts A."/>
            <person name="Saif S."/>
            <person name="Shea T."/>
            <person name="Shenoy N."/>
            <person name="Sisk P."/>
            <person name="Stolte C."/>
            <person name="Sykes S."/>
            <person name="Wortman J."/>
            <person name="Nusbaum C."/>
            <person name="Birren B."/>
        </authorList>
    </citation>
    <scope>NUCLEOTIDE SEQUENCE [LARGE SCALE GENOMIC DNA]</scope>
    <source>
        <strain evidence="7 8">4_1_13</strain>
    </source>
</reference>
<dbReference type="AlphaFoldDB" id="A0A0M1VV14"/>
<feature type="transmembrane region" description="Helical" evidence="6">
    <location>
        <begin position="83"/>
        <end position="109"/>
    </location>
</feature>
<dbReference type="EMBL" id="ACDE02000019">
    <property type="protein sequence ID" value="EEO40493.1"/>
    <property type="molecule type" value="Genomic_DNA"/>
</dbReference>
<evidence type="ECO:0000256" key="5">
    <source>
        <dbReference type="ARBA" id="ARBA00023136"/>
    </source>
</evidence>
<name>A0A0M1VV14_FUSVC</name>
<organism evidence="7 8">
    <name type="scientific">Fusobacterium vincentii 4_1_13</name>
    <dbReference type="NCBI Taxonomy" id="469606"/>
    <lineage>
        <taxon>Bacteria</taxon>
        <taxon>Fusobacteriati</taxon>
        <taxon>Fusobacteriota</taxon>
        <taxon>Fusobacteriia</taxon>
        <taxon>Fusobacteriales</taxon>
        <taxon>Fusobacteriaceae</taxon>
        <taxon>Fusobacterium</taxon>
    </lineage>
</organism>
<dbReference type="PANTHER" id="PTHR33931">
    <property type="entry name" value="HOLIN-LIKE PROTEIN CIDA-RELATED"/>
    <property type="match status" value="1"/>
</dbReference>
<evidence type="ECO:0000256" key="4">
    <source>
        <dbReference type="ARBA" id="ARBA00022989"/>
    </source>
</evidence>
<dbReference type="GeneID" id="79799801"/>
<dbReference type="GO" id="GO:0005886">
    <property type="term" value="C:plasma membrane"/>
    <property type="evidence" value="ECO:0007669"/>
    <property type="project" value="UniProtKB-SubCell"/>
</dbReference>
<comment type="subcellular location">
    <subcellularLocation>
        <location evidence="1">Cell membrane</location>
        <topology evidence="1">Multi-pass membrane protein</topology>
    </subcellularLocation>
</comment>
<evidence type="ECO:0000256" key="6">
    <source>
        <dbReference type="SAM" id="Phobius"/>
    </source>
</evidence>
<sequence>MGQWIVILALALVGQFVSDLISFPIPKTIIASIILFLLLEFKVVKADYFKEALASCKKHLAFLFLPVGVGIMTQLKSEPAMVYVKVLIIMIISTILIMLVTGVLADIIIGAQEKILGNKDKKEGKNE</sequence>
<keyword evidence="4 6" id="KW-1133">Transmembrane helix</keyword>
<evidence type="ECO:0000256" key="2">
    <source>
        <dbReference type="ARBA" id="ARBA00022475"/>
    </source>
</evidence>
<feature type="transmembrane region" description="Helical" evidence="6">
    <location>
        <begin position="60"/>
        <end position="77"/>
    </location>
</feature>
<dbReference type="Pfam" id="PF03788">
    <property type="entry name" value="LrgA"/>
    <property type="match status" value="1"/>
</dbReference>
<gene>
    <name evidence="7" type="ORF">FSCG_01206</name>
</gene>
<dbReference type="PANTHER" id="PTHR33931:SF2">
    <property type="entry name" value="HOLIN-LIKE PROTEIN CIDA"/>
    <property type="match status" value="1"/>
</dbReference>
<dbReference type="Proteomes" id="UP000004925">
    <property type="component" value="Unassembled WGS sequence"/>
</dbReference>
<protein>
    <recommendedName>
        <fullName evidence="9">CidA/LrgA family protein</fullName>
    </recommendedName>
</protein>
<evidence type="ECO:0000313" key="7">
    <source>
        <dbReference type="EMBL" id="EEO40493.1"/>
    </source>
</evidence>
<comment type="caution">
    <text evidence="7">The sequence shown here is derived from an EMBL/GenBank/DDBJ whole genome shotgun (WGS) entry which is preliminary data.</text>
</comment>